<evidence type="ECO:0000256" key="10">
    <source>
        <dbReference type="ARBA" id="ARBA00023237"/>
    </source>
</evidence>
<keyword evidence="8" id="KW-0798">TonB box</keyword>
<dbReference type="InterPro" id="IPR039426">
    <property type="entry name" value="TonB-dep_rcpt-like"/>
</dbReference>
<evidence type="ECO:0000256" key="6">
    <source>
        <dbReference type="ARBA" id="ARBA00023004"/>
    </source>
</evidence>
<comment type="caution">
    <text evidence="13">The sequence shown here is derived from an EMBL/GenBank/DDBJ whole genome shotgun (WGS) entry which is preliminary data.</text>
</comment>
<keyword evidence="5 11" id="KW-0812">Transmembrane</keyword>
<keyword evidence="10 11" id="KW-0998">Cell outer membrane</keyword>
<evidence type="ECO:0000256" key="8">
    <source>
        <dbReference type="ARBA" id="ARBA00023077"/>
    </source>
</evidence>
<dbReference type="InterPro" id="IPR036942">
    <property type="entry name" value="Beta-barrel_TonB_sf"/>
</dbReference>
<organism evidence="13 14">
    <name type="scientific">Massilia cavernae</name>
    <dbReference type="NCBI Taxonomy" id="2320864"/>
    <lineage>
        <taxon>Bacteria</taxon>
        <taxon>Pseudomonadati</taxon>
        <taxon>Pseudomonadota</taxon>
        <taxon>Betaproteobacteria</taxon>
        <taxon>Burkholderiales</taxon>
        <taxon>Oxalobacteraceae</taxon>
        <taxon>Telluria group</taxon>
        <taxon>Massilia</taxon>
    </lineage>
</organism>
<evidence type="ECO:0000256" key="2">
    <source>
        <dbReference type="ARBA" id="ARBA00022448"/>
    </source>
</evidence>
<dbReference type="AlphaFoldDB" id="A0A418Y871"/>
<protein>
    <submittedName>
        <fullName evidence="13">TonB-dependent receptor</fullName>
    </submittedName>
</protein>
<evidence type="ECO:0000256" key="11">
    <source>
        <dbReference type="PROSITE-ProRule" id="PRU01360"/>
    </source>
</evidence>
<evidence type="ECO:0000256" key="7">
    <source>
        <dbReference type="ARBA" id="ARBA00023065"/>
    </source>
</evidence>
<accession>A0A418Y871</accession>
<dbReference type="Pfam" id="PF00593">
    <property type="entry name" value="TonB_dep_Rec_b-barrel"/>
    <property type="match status" value="1"/>
</dbReference>
<gene>
    <name evidence="13" type="ORF">D3872_01180</name>
</gene>
<keyword evidence="3 11" id="KW-1134">Transmembrane beta strand</keyword>
<keyword evidence="7" id="KW-0406">Ion transport</keyword>
<dbReference type="EMBL" id="QYUP01000010">
    <property type="protein sequence ID" value="RJG27491.1"/>
    <property type="molecule type" value="Genomic_DNA"/>
</dbReference>
<reference evidence="13 14" key="1">
    <citation type="submission" date="2018-09" db="EMBL/GenBank/DDBJ databases">
        <authorList>
            <person name="Zhu H."/>
        </authorList>
    </citation>
    <scope>NUCLEOTIDE SEQUENCE [LARGE SCALE GENOMIC DNA]</scope>
    <source>
        <strain evidence="13 14">K1S02-61</strain>
    </source>
</reference>
<evidence type="ECO:0000256" key="3">
    <source>
        <dbReference type="ARBA" id="ARBA00022452"/>
    </source>
</evidence>
<dbReference type="GO" id="GO:0009279">
    <property type="term" value="C:cell outer membrane"/>
    <property type="evidence" value="ECO:0007669"/>
    <property type="project" value="UniProtKB-SubCell"/>
</dbReference>
<keyword evidence="2 11" id="KW-0813">Transport</keyword>
<keyword evidence="4" id="KW-0410">Iron transport</keyword>
<evidence type="ECO:0000256" key="5">
    <source>
        <dbReference type="ARBA" id="ARBA00022692"/>
    </source>
</evidence>
<comment type="similarity">
    <text evidence="11">Belongs to the TonB-dependent receptor family.</text>
</comment>
<dbReference type="GO" id="GO:0006826">
    <property type="term" value="P:iron ion transport"/>
    <property type="evidence" value="ECO:0007669"/>
    <property type="project" value="UniProtKB-KW"/>
</dbReference>
<dbReference type="RefSeq" id="WP_119809081.1">
    <property type="nucleotide sequence ID" value="NZ_QYUP01000010.1"/>
</dbReference>
<comment type="subcellular location">
    <subcellularLocation>
        <location evidence="1 11">Cell outer membrane</location>
        <topology evidence="1 11">Multi-pass membrane protein</topology>
    </subcellularLocation>
</comment>
<name>A0A418Y871_9BURK</name>
<evidence type="ECO:0000313" key="14">
    <source>
        <dbReference type="Proteomes" id="UP000284006"/>
    </source>
</evidence>
<evidence type="ECO:0000259" key="12">
    <source>
        <dbReference type="Pfam" id="PF00593"/>
    </source>
</evidence>
<dbReference type="Proteomes" id="UP000284006">
    <property type="component" value="Unassembled WGS sequence"/>
</dbReference>
<proteinExistence type="inferred from homology"/>
<dbReference type="OrthoDB" id="8538693at2"/>
<keyword evidence="6" id="KW-0408">Iron</keyword>
<dbReference type="Gene3D" id="2.40.170.20">
    <property type="entry name" value="TonB-dependent receptor, beta-barrel domain"/>
    <property type="match status" value="1"/>
</dbReference>
<evidence type="ECO:0000256" key="4">
    <source>
        <dbReference type="ARBA" id="ARBA00022496"/>
    </source>
</evidence>
<dbReference type="SUPFAM" id="SSF56935">
    <property type="entry name" value="Porins"/>
    <property type="match status" value="1"/>
</dbReference>
<feature type="non-terminal residue" evidence="13">
    <location>
        <position position="1"/>
    </location>
</feature>
<keyword evidence="13" id="KW-0675">Receptor</keyword>
<sequence length="304" mass="33216">KIGLQHEVNRDTMVYGLFSTGHKGVAYDLTSGLTAAVAKKQPVPAETAKNYELGAKLSLLDNRAMLNLAVFRTDFKGFQQSAGFFDADGLFRTTLHSIGSLRTSGFEADGNWRVNRELVLNGSLAYTKAIVTEFENGPCYSVMNAAGTAAVPGGNCAPNPKYNNTNVADLRGKTLPNAPKVKINLGAQYDLALPDRSFDAFVTAAYRWQSATQFSLNQDPETIQAAYGLANIGFGIKAKTDAYKLSFFVNNLFDKRYATGLGNTIGSIYSVRAPNANPHLVNITQWMPARDYTRYFGVRLDMSF</sequence>
<evidence type="ECO:0000256" key="1">
    <source>
        <dbReference type="ARBA" id="ARBA00004571"/>
    </source>
</evidence>
<dbReference type="InterPro" id="IPR000531">
    <property type="entry name" value="Beta-barrel_TonB"/>
</dbReference>
<feature type="domain" description="TonB-dependent receptor-like beta-barrel" evidence="12">
    <location>
        <begin position="1"/>
        <end position="252"/>
    </location>
</feature>
<dbReference type="PROSITE" id="PS52016">
    <property type="entry name" value="TONB_DEPENDENT_REC_3"/>
    <property type="match status" value="1"/>
</dbReference>
<dbReference type="PANTHER" id="PTHR32552">
    <property type="entry name" value="FERRICHROME IRON RECEPTOR-RELATED"/>
    <property type="match status" value="1"/>
</dbReference>
<dbReference type="PANTHER" id="PTHR32552:SF81">
    <property type="entry name" value="TONB-DEPENDENT OUTER MEMBRANE RECEPTOR"/>
    <property type="match status" value="1"/>
</dbReference>
<evidence type="ECO:0000256" key="9">
    <source>
        <dbReference type="ARBA" id="ARBA00023136"/>
    </source>
</evidence>
<keyword evidence="14" id="KW-1185">Reference proteome</keyword>
<keyword evidence="9 11" id="KW-0472">Membrane</keyword>
<evidence type="ECO:0000313" key="13">
    <source>
        <dbReference type="EMBL" id="RJG27491.1"/>
    </source>
</evidence>